<dbReference type="GO" id="GO:0003729">
    <property type="term" value="F:mRNA binding"/>
    <property type="evidence" value="ECO:0007669"/>
    <property type="project" value="TreeGrafter"/>
</dbReference>
<dbReference type="SMART" id="SM00025">
    <property type="entry name" value="Pumilio"/>
    <property type="match status" value="4"/>
</dbReference>
<dbReference type="OrthoDB" id="497380at2759"/>
<dbReference type="InterPro" id="IPR012959">
    <property type="entry name" value="CPL_dom"/>
</dbReference>
<reference evidence="6 7" key="1">
    <citation type="submission" date="2014-06" db="EMBL/GenBank/DDBJ databases">
        <authorList>
            <consortium name="DOE Joint Genome Institute"/>
            <person name="Kuo A."/>
            <person name="Kohler A."/>
            <person name="Nagy L.G."/>
            <person name="Floudas D."/>
            <person name="Copeland A."/>
            <person name="Barry K.W."/>
            <person name="Cichocki N."/>
            <person name="Veneault-Fourrey C."/>
            <person name="LaButti K."/>
            <person name="Lindquist E.A."/>
            <person name="Lipzen A."/>
            <person name="Lundell T."/>
            <person name="Morin E."/>
            <person name="Murat C."/>
            <person name="Sun H."/>
            <person name="Tunlid A."/>
            <person name="Henrissat B."/>
            <person name="Grigoriev I.V."/>
            <person name="Hibbett D.S."/>
            <person name="Martin F."/>
            <person name="Nordberg H.P."/>
            <person name="Cantor M.N."/>
            <person name="Hua S.X."/>
        </authorList>
    </citation>
    <scope>NUCLEOTIDE SEQUENCE [LARGE SCALE GENOMIC DNA]</scope>
    <source>
        <strain evidence="6 7">ATCC 200175</strain>
    </source>
</reference>
<evidence type="ECO:0000313" key="6">
    <source>
        <dbReference type="EMBL" id="KIJ15752.1"/>
    </source>
</evidence>
<dbReference type="PANTHER" id="PTHR13389:SF0">
    <property type="entry name" value="PUMILIO HOMOLOG 3"/>
    <property type="match status" value="1"/>
</dbReference>
<accession>A0A0C9U8N6</accession>
<evidence type="ECO:0000256" key="4">
    <source>
        <dbReference type="SAM" id="MobiDB-lite"/>
    </source>
</evidence>
<dbReference type="SUPFAM" id="SSF48371">
    <property type="entry name" value="ARM repeat"/>
    <property type="match status" value="1"/>
</dbReference>
<dbReference type="GO" id="GO:0006417">
    <property type="term" value="P:regulation of translation"/>
    <property type="evidence" value="ECO:0007669"/>
    <property type="project" value="TreeGrafter"/>
</dbReference>
<dbReference type="AlphaFoldDB" id="A0A0C9U8N6"/>
<keyword evidence="2" id="KW-0694">RNA-binding</keyword>
<dbReference type="InterPro" id="IPR011989">
    <property type="entry name" value="ARM-like"/>
</dbReference>
<dbReference type="PROSITE" id="PS50303">
    <property type="entry name" value="PUM_HD"/>
    <property type="match status" value="1"/>
</dbReference>
<evidence type="ECO:0000259" key="5">
    <source>
        <dbReference type="PROSITE" id="PS50303"/>
    </source>
</evidence>
<dbReference type="InterPro" id="IPR040059">
    <property type="entry name" value="PUM3"/>
</dbReference>
<evidence type="ECO:0000256" key="2">
    <source>
        <dbReference type="ARBA" id="ARBA00022884"/>
    </source>
</evidence>
<feature type="region of interest" description="Disordered" evidence="4">
    <location>
        <begin position="1"/>
        <end position="119"/>
    </location>
</feature>
<feature type="repeat" description="Pumilio" evidence="3">
    <location>
        <begin position="350"/>
        <end position="389"/>
    </location>
</feature>
<protein>
    <recommendedName>
        <fullName evidence="5">PUM-HD domain-containing protein</fullName>
    </recommendedName>
</protein>
<feature type="domain" description="PUM-HD" evidence="5">
    <location>
        <begin position="124"/>
        <end position="453"/>
    </location>
</feature>
<dbReference type="InterPro" id="IPR001313">
    <property type="entry name" value="Pumilio_RNA-bd_rpt"/>
</dbReference>
<evidence type="ECO:0000256" key="1">
    <source>
        <dbReference type="ARBA" id="ARBA00022737"/>
    </source>
</evidence>
<dbReference type="InterPro" id="IPR016024">
    <property type="entry name" value="ARM-type_fold"/>
</dbReference>
<feature type="compositionally biased region" description="Basic and acidic residues" evidence="4">
    <location>
        <begin position="94"/>
        <end position="111"/>
    </location>
</feature>
<evidence type="ECO:0000256" key="3">
    <source>
        <dbReference type="PROSITE-ProRule" id="PRU00317"/>
    </source>
</evidence>
<keyword evidence="1" id="KW-0677">Repeat</keyword>
<reference evidence="7" key="2">
    <citation type="submission" date="2015-01" db="EMBL/GenBank/DDBJ databases">
        <title>Evolutionary Origins and Diversification of the Mycorrhizal Mutualists.</title>
        <authorList>
            <consortium name="DOE Joint Genome Institute"/>
            <consortium name="Mycorrhizal Genomics Consortium"/>
            <person name="Kohler A."/>
            <person name="Kuo A."/>
            <person name="Nagy L.G."/>
            <person name="Floudas D."/>
            <person name="Copeland A."/>
            <person name="Barry K.W."/>
            <person name="Cichocki N."/>
            <person name="Veneault-Fourrey C."/>
            <person name="LaButti K."/>
            <person name="Lindquist E.A."/>
            <person name="Lipzen A."/>
            <person name="Lundell T."/>
            <person name="Morin E."/>
            <person name="Murat C."/>
            <person name="Riley R."/>
            <person name="Ohm R."/>
            <person name="Sun H."/>
            <person name="Tunlid A."/>
            <person name="Henrissat B."/>
            <person name="Grigoriev I.V."/>
            <person name="Hibbett D.S."/>
            <person name="Martin F."/>
        </authorList>
    </citation>
    <scope>NUCLEOTIDE SEQUENCE [LARGE SCALE GENOMIC DNA]</scope>
    <source>
        <strain evidence="7">ATCC 200175</strain>
    </source>
</reference>
<name>A0A0C9U8N6_PAXIN</name>
<dbReference type="InterPro" id="IPR033133">
    <property type="entry name" value="PUM-HD"/>
</dbReference>
<sequence length="664" mass="74248">MPTLQKNAKKRPAPSQGGPKAKKPHVSKQTISKSSDENVKKRRHPVTLPVKEASDDGSEEDDEGDDVEGGDEIEVDAPEENEMAMDSALPKDPNAARESHKAQRVLQDQRRAAKPHSQLLASAKRVWSLARQKNIPSTERQKHVRDLMDIVKGKVKDIVLKHDASRIIQTIVKYGGQKERDQIAGELKGHYKELAQSKYSKFLVTKLIRLCPTHRASMLQEFQSNVMRLLLHREASGVLADTFELYANAYERTILLQDFYGKETTLFSTRRGTDEEKEIAKKGLRGVLEGLEGERRKRVLASLKENLTTIFNNPDKGAITHAIVHRALWEYLTAVNSTEDETEREKLRREIFESCADVLAEMVHTKDGSRVVRELIAHGTAKDRKHIIKVIKPHVERMCTDDEAQLVLFTALDVIDDTKLTAKSLVSDITSHASSLATSPQGRRSLFHLIVPRTRRHFTPAQIAVIAETDDMRAKTSKKDNAVREEEIRKAASEGLLQFVAEKGAEIARDTGGSLVVLEIVLYAEGDKSLAMEALAEALAPRYPSEDPARPHPIDLPHTSRMYKSLLQGGHFSHSTKAVVRTSTFSPSEFASIFLSAVGRDTTLSIAQGDGAFVVAELLERIREEGSDEEKKKVRKWFDDAFVARVKDSEVKGKNVLVEKIQAL</sequence>
<dbReference type="EMBL" id="KN819335">
    <property type="protein sequence ID" value="KIJ15752.1"/>
    <property type="molecule type" value="Genomic_DNA"/>
</dbReference>
<dbReference type="Pfam" id="PF08144">
    <property type="entry name" value="CPL"/>
    <property type="match status" value="1"/>
</dbReference>
<keyword evidence="7" id="KW-1185">Reference proteome</keyword>
<dbReference type="Proteomes" id="UP000053647">
    <property type="component" value="Unassembled WGS sequence"/>
</dbReference>
<gene>
    <name evidence="6" type="ORF">PAXINDRAFT_114116</name>
</gene>
<evidence type="ECO:0000313" key="7">
    <source>
        <dbReference type="Proteomes" id="UP000053647"/>
    </source>
</evidence>
<dbReference type="GO" id="GO:0005730">
    <property type="term" value="C:nucleolus"/>
    <property type="evidence" value="ECO:0007669"/>
    <property type="project" value="TreeGrafter"/>
</dbReference>
<dbReference type="PANTHER" id="PTHR13389">
    <property type="entry name" value="PUMILIO HOMOLOG 3"/>
    <property type="match status" value="1"/>
</dbReference>
<feature type="compositionally biased region" description="Acidic residues" evidence="4">
    <location>
        <begin position="55"/>
        <end position="83"/>
    </location>
</feature>
<dbReference type="Gene3D" id="1.25.10.10">
    <property type="entry name" value="Leucine-rich Repeat Variant"/>
    <property type="match status" value="1"/>
</dbReference>
<dbReference type="HOGENOM" id="CLU_013994_2_0_1"/>
<proteinExistence type="predicted"/>
<dbReference type="PROSITE" id="PS50302">
    <property type="entry name" value="PUM"/>
    <property type="match status" value="1"/>
</dbReference>
<organism evidence="6 7">
    <name type="scientific">Paxillus involutus ATCC 200175</name>
    <dbReference type="NCBI Taxonomy" id="664439"/>
    <lineage>
        <taxon>Eukaryota</taxon>
        <taxon>Fungi</taxon>
        <taxon>Dikarya</taxon>
        <taxon>Basidiomycota</taxon>
        <taxon>Agaricomycotina</taxon>
        <taxon>Agaricomycetes</taxon>
        <taxon>Agaricomycetidae</taxon>
        <taxon>Boletales</taxon>
        <taxon>Paxilineae</taxon>
        <taxon>Paxillaceae</taxon>
        <taxon>Paxillus</taxon>
    </lineage>
</organism>